<feature type="non-terminal residue" evidence="1">
    <location>
        <position position="1"/>
    </location>
</feature>
<comment type="caution">
    <text evidence="1">The sequence shown here is derived from an EMBL/GenBank/DDBJ whole genome shotgun (WGS) entry which is preliminary data.</text>
</comment>
<organism evidence="1">
    <name type="scientific">marine sediment metagenome</name>
    <dbReference type="NCBI Taxonomy" id="412755"/>
    <lineage>
        <taxon>unclassified sequences</taxon>
        <taxon>metagenomes</taxon>
        <taxon>ecological metagenomes</taxon>
    </lineage>
</organism>
<protein>
    <submittedName>
        <fullName evidence="1">Uncharacterized protein</fullName>
    </submittedName>
</protein>
<gene>
    <name evidence="1" type="ORF">S01H4_35653</name>
</gene>
<evidence type="ECO:0000313" key="1">
    <source>
        <dbReference type="EMBL" id="GAG80382.1"/>
    </source>
</evidence>
<dbReference type="AlphaFoldDB" id="X1BGR3"/>
<accession>X1BGR3</accession>
<dbReference type="EMBL" id="BART01018980">
    <property type="protein sequence ID" value="GAG80382.1"/>
    <property type="molecule type" value="Genomic_DNA"/>
</dbReference>
<name>X1BGR3_9ZZZZ</name>
<sequence>KSIYHKMKFWRFPSLNLKEENILKEEIRNRIETLIRDSAISD</sequence>
<reference evidence="1" key="1">
    <citation type="journal article" date="2014" name="Front. Microbiol.">
        <title>High frequency of phylogenetically diverse reductive dehalogenase-homologous genes in deep subseafloor sedimentary metagenomes.</title>
        <authorList>
            <person name="Kawai M."/>
            <person name="Futagami T."/>
            <person name="Toyoda A."/>
            <person name="Takaki Y."/>
            <person name="Nishi S."/>
            <person name="Hori S."/>
            <person name="Arai W."/>
            <person name="Tsubouchi T."/>
            <person name="Morono Y."/>
            <person name="Uchiyama I."/>
            <person name="Ito T."/>
            <person name="Fujiyama A."/>
            <person name="Inagaki F."/>
            <person name="Takami H."/>
        </authorList>
    </citation>
    <scope>NUCLEOTIDE SEQUENCE</scope>
    <source>
        <strain evidence="1">Expedition CK06-06</strain>
    </source>
</reference>
<proteinExistence type="predicted"/>